<dbReference type="SUPFAM" id="SSF53850">
    <property type="entry name" value="Periplasmic binding protein-like II"/>
    <property type="match status" value="1"/>
</dbReference>
<evidence type="ECO:0000256" key="3">
    <source>
        <dbReference type="SAM" id="MobiDB-lite"/>
    </source>
</evidence>
<organism evidence="5 6">
    <name type="scientific">Hahella chejuensis (strain KCTC 2396)</name>
    <dbReference type="NCBI Taxonomy" id="349521"/>
    <lineage>
        <taxon>Bacteria</taxon>
        <taxon>Pseudomonadati</taxon>
        <taxon>Pseudomonadota</taxon>
        <taxon>Gammaproteobacteria</taxon>
        <taxon>Oceanospirillales</taxon>
        <taxon>Hahellaceae</taxon>
        <taxon>Hahella</taxon>
    </lineage>
</organism>
<evidence type="ECO:0000313" key="6">
    <source>
        <dbReference type="Proteomes" id="UP000000238"/>
    </source>
</evidence>
<dbReference type="STRING" id="349521.HCH_04330"/>
<evidence type="ECO:0000259" key="4">
    <source>
        <dbReference type="Pfam" id="PF00497"/>
    </source>
</evidence>
<dbReference type="eggNOG" id="COG0834">
    <property type="taxonomic scope" value="Bacteria"/>
</dbReference>
<evidence type="ECO:0000313" key="5">
    <source>
        <dbReference type="EMBL" id="ABC31036.1"/>
    </source>
</evidence>
<dbReference type="RefSeq" id="WP_011398103.1">
    <property type="nucleotide sequence ID" value="NC_007645.1"/>
</dbReference>
<accession>Q2SE88</accession>
<protein>
    <submittedName>
        <fullName evidence="5">ABC-type amino acid transport/signal transduction systems, periplasmic component/domain</fullName>
    </submittedName>
</protein>
<comment type="similarity">
    <text evidence="1">Belongs to the bacterial solute-binding protein 3 family.</text>
</comment>
<name>Q2SE88_HAHCH</name>
<dbReference type="Pfam" id="PF00497">
    <property type="entry name" value="SBP_bac_3"/>
    <property type="match status" value="1"/>
</dbReference>
<feature type="region of interest" description="Disordered" evidence="3">
    <location>
        <begin position="265"/>
        <end position="287"/>
    </location>
</feature>
<evidence type="ECO:0000256" key="2">
    <source>
        <dbReference type="ARBA" id="ARBA00022729"/>
    </source>
</evidence>
<dbReference type="KEGG" id="hch:HCH_04330"/>
<feature type="domain" description="Solute-binding protein family 3/N-terminal" evidence="4">
    <location>
        <begin position="53"/>
        <end position="263"/>
    </location>
</feature>
<dbReference type="PANTHER" id="PTHR35936:SF25">
    <property type="entry name" value="ABC TRANSPORTER SUBSTRATE-BINDING PROTEIN"/>
    <property type="match status" value="1"/>
</dbReference>
<dbReference type="AlphaFoldDB" id="Q2SE88"/>
<evidence type="ECO:0000256" key="1">
    <source>
        <dbReference type="ARBA" id="ARBA00010333"/>
    </source>
</evidence>
<proteinExistence type="inferred from homology"/>
<keyword evidence="6" id="KW-1185">Reference proteome</keyword>
<dbReference type="Gene3D" id="3.40.190.10">
    <property type="entry name" value="Periplasmic binding protein-like II"/>
    <property type="match status" value="2"/>
</dbReference>
<gene>
    <name evidence="5" type="ordered locus">HCH_04330</name>
</gene>
<dbReference type="PANTHER" id="PTHR35936">
    <property type="entry name" value="MEMBRANE-BOUND LYTIC MUREIN TRANSGLYCOSYLASE F"/>
    <property type="match status" value="1"/>
</dbReference>
<dbReference type="OrthoDB" id="5763510at2"/>
<reference evidence="5 6" key="1">
    <citation type="journal article" date="2005" name="Nucleic Acids Res.">
        <title>Genomic blueprint of Hahella chejuensis, a marine microbe producing an algicidal agent.</title>
        <authorList>
            <person name="Jeong H."/>
            <person name="Yim J.H."/>
            <person name="Lee C."/>
            <person name="Choi S.-H."/>
            <person name="Park Y.K."/>
            <person name="Yoon S.H."/>
            <person name="Hur C.-G."/>
            <person name="Kang H.-Y."/>
            <person name="Kim D."/>
            <person name="Lee H.H."/>
            <person name="Park K.H."/>
            <person name="Park S.-H."/>
            <person name="Park H.-S."/>
            <person name="Lee H.K."/>
            <person name="Oh T.K."/>
            <person name="Kim J.F."/>
        </authorList>
    </citation>
    <scope>NUCLEOTIDE SEQUENCE [LARGE SCALE GENOMIC DNA]</scope>
    <source>
        <strain evidence="5 6">KCTC 2396</strain>
    </source>
</reference>
<dbReference type="EMBL" id="CP000155">
    <property type="protein sequence ID" value="ABC31036.1"/>
    <property type="molecule type" value="Genomic_DNA"/>
</dbReference>
<dbReference type="Proteomes" id="UP000000238">
    <property type="component" value="Chromosome"/>
</dbReference>
<keyword evidence="2" id="KW-0732">Signal</keyword>
<dbReference type="InterPro" id="IPR001638">
    <property type="entry name" value="Solute-binding_3/MltF_N"/>
</dbReference>
<sequence>MPIRFPVRGQNDTWKKARRYCSRRAAIGAVALTFSLSASLIFAADITVRLANGEWPPYQSKTLKHYGVASHIVTEAFGIVGVNVQYVFFDSWKRAYAEALSGNLDGTLLWSPSVDREALFFFSEPVVMGESVFFHRVDSDFTWNSFSDLKRYRIGGTLGYSYQFEDTEGVKIDRVSSDEINFTKLLRGRIDVFPSDKDAGYALLYELFKPEDVAQLTISPHVYNSTTYHLIMTRALPANRERVKQFNEGLRQLKDSGLLDRYLEDSRRGAYRQPQDVTENSEKVVSP</sequence>
<dbReference type="HOGENOM" id="CLU_064076_3_0_6"/>